<keyword evidence="1" id="KW-0175">Coiled coil</keyword>
<proteinExistence type="predicted"/>
<protein>
    <submittedName>
        <fullName evidence="2">Uncharacterized protein</fullName>
    </submittedName>
</protein>
<dbReference type="Proteomes" id="UP000270673">
    <property type="component" value="Chromosome"/>
</dbReference>
<keyword evidence="3" id="KW-1185">Reference proteome</keyword>
<dbReference type="KEGG" id="buy:D8S85_13685"/>
<name>A0A3Q9IUI4_9BACT</name>
<accession>A0A3Q9IUI4</accession>
<reference evidence="2 3" key="1">
    <citation type="submission" date="2018-10" db="EMBL/GenBank/DDBJ databases">
        <title>Butyricimonas faecalis sp. nov., isolated from human faeces and emended description of the genus Butyricimonas.</title>
        <authorList>
            <person name="Le Roy T."/>
            <person name="Van der Smissen P."/>
            <person name="Paquot A."/>
            <person name="Delzenne N."/>
            <person name="Muccioli G."/>
            <person name="Collet J.-F."/>
            <person name="Cani P.D."/>
        </authorList>
    </citation>
    <scope>NUCLEOTIDE SEQUENCE [LARGE SCALE GENOMIC DNA]</scope>
    <source>
        <strain evidence="2 3">H184</strain>
    </source>
</reference>
<feature type="coiled-coil region" evidence="1">
    <location>
        <begin position="192"/>
        <end position="219"/>
    </location>
</feature>
<evidence type="ECO:0000313" key="2">
    <source>
        <dbReference type="EMBL" id="AZS32037.1"/>
    </source>
</evidence>
<dbReference type="EMBL" id="CP032819">
    <property type="protein sequence ID" value="AZS32037.1"/>
    <property type="molecule type" value="Genomic_DNA"/>
</dbReference>
<sequence length="254" mass="29416">MEKGLFHELYGRLREVDFRSFPPDKQSGYLHGYLTVYAMVRVYPWLEADFGTPHEIHERAKDIARRYEVLVRKKDLPADTRAGYAADLMDVYQLHSDLEFLEQGVDAAYDILTPWGSDKLVLPCRTPNACRLLCNCYYFTGDEECGKLAGKLVTEALGYTRGSYRGDLLDWWEAICLYDDVIGLLELPLEERERLKGERARLSARVRQVEDEMIEQLAREGEFSPAGSGQVFYILAKREFAARNMEFEKKNKYI</sequence>
<evidence type="ECO:0000256" key="1">
    <source>
        <dbReference type="SAM" id="Coils"/>
    </source>
</evidence>
<dbReference type="OrthoDB" id="1094603at2"/>
<gene>
    <name evidence="2" type="ORF">D8S85_13685</name>
</gene>
<organism evidence="2 3">
    <name type="scientific">Butyricimonas faecalis</name>
    <dbReference type="NCBI Taxonomy" id="2093856"/>
    <lineage>
        <taxon>Bacteria</taxon>
        <taxon>Pseudomonadati</taxon>
        <taxon>Bacteroidota</taxon>
        <taxon>Bacteroidia</taxon>
        <taxon>Bacteroidales</taxon>
        <taxon>Odoribacteraceae</taxon>
        <taxon>Butyricimonas</taxon>
    </lineage>
</organism>
<dbReference type="AlphaFoldDB" id="A0A3Q9IUI4"/>
<evidence type="ECO:0000313" key="3">
    <source>
        <dbReference type="Proteomes" id="UP000270673"/>
    </source>
</evidence>